<dbReference type="Proteomes" id="UP000823775">
    <property type="component" value="Unassembled WGS sequence"/>
</dbReference>
<sequence length="156" mass="16854">MFLLEGCSTRQFASSPSVTSAAPSCCPDPWGSSRFVLASSSSAIACLVFAPVFLEFGYSSIPYSIGIRVKGTSSTVCLPFTRVPTKLPNFISGNCNFRGRPLSLPFPFPMDTQWHTVNSVCLGTSKVYNGHRLIGGIDGAFPFSTWMALWYSISTS</sequence>
<gene>
    <name evidence="1" type="ORF">HAX54_022036</name>
</gene>
<dbReference type="EMBL" id="JACEIK010002643">
    <property type="protein sequence ID" value="MCD9638213.1"/>
    <property type="molecule type" value="Genomic_DNA"/>
</dbReference>
<protein>
    <submittedName>
        <fullName evidence="1">Uncharacterized protein</fullName>
    </submittedName>
</protein>
<evidence type="ECO:0000313" key="2">
    <source>
        <dbReference type="Proteomes" id="UP000823775"/>
    </source>
</evidence>
<comment type="caution">
    <text evidence="1">The sequence shown here is derived from an EMBL/GenBank/DDBJ whole genome shotgun (WGS) entry which is preliminary data.</text>
</comment>
<keyword evidence="2" id="KW-1185">Reference proteome</keyword>
<organism evidence="1 2">
    <name type="scientific">Datura stramonium</name>
    <name type="common">Jimsonweed</name>
    <name type="synonym">Common thornapple</name>
    <dbReference type="NCBI Taxonomy" id="4076"/>
    <lineage>
        <taxon>Eukaryota</taxon>
        <taxon>Viridiplantae</taxon>
        <taxon>Streptophyta</taxon>
        <taxon>Embryophyta</taxon>
        <taxon>Tracheophyta</taxon>
        <taxon>Spermatophyta</taxon>
        <taxon>Magnoliopsida</taxon>
        <taxon>eudicotyledons</taxon>
        <taxon>Gunneridae</taxon>
        <taxon>Pentapetalae</taxon>
        <taxon>asterids</taxon>
        <taxon>lamiids</taxon>
        <taxon>Solanales</taxon>
        <taxon>Solanaceae</taxon>
        <taxon>Solanoideae</taxon>
        <taxon>Datureae</taxon>
        <taxon>Datura</taxon>
    </lineage>
</organism>
<evidence type="ECO:0000313" key="1">
    <source>
        <dbReference type="EMBL" id="MCD9638213.1"/>
    </source>
</evidence>
<proteinExistence type="predicted"/>
<name>A0ABS8UW16_DATST</name>
<accession>A0ABS8UW16</accession>
<reference evidence="1 2" key="1">
    <citation type="journal article" date="2021" name="BMC Genomics">
        <title>Datura genome reveals duplications of psychoactive alkaloid biosynthetic genes and high mutation rate following tissue culture.</title>
        <authorList>
            <person name="Rajewski A."/>
            <person name="Carter-House D."/>
            <person name="Stajich J."/>
            <person name="Litt A."/>
        </authorList>
    </citation>
    <scope>NUCLEOTIDE SEQUENCE [LARGE SCALE GENOMIC DNA]</scope>
    <source>
        <strain evidence="1">AR-01</strain>
    </source>
</reference>